<dbReference type="PROSITE" id="PS51471">
    <property type="entry name" value="FE2OG_OXY"/>
    <property type="match status" value="1"/>
</dbReference>
<dbReference type="InterPro" id="IPR044861">
    <property type="entry name" value="IPNS-like_FE2OG_OXY"/>
</dbReference>
<proteinExistence type="inferred from homology"/>
<evidence type="ECO:0000256" key="2">
    <source>
        <dbReference type="ARBA" id="ARBA00022723"/>
    </source>
</evidence>
<keyword evidence="4 5" id="KW-0408">Iron</keyword>
<evidence type="ECO:0000256" key="1">
    <source>
        <dbReference type="ARBA" id="ARBA00008056"/>
    </source>
</evidence>
<keyword evidence="2 5" id="KW-0479">Metal-binding</keyword>
<dbReference type="PANTHER" id="PTHR10209:SF492">
    <property type="entry name" value="FE2OG DIOXYGENASE DOMAIN-CONTAINING PROTEIN"/>
    <property type="match status" value="1"/>
</dbReference>
<dbReference type="InterPro" id="IPR026992">
    <property type="entry name" value="DIOX_N"/>
</dbReference>
<dbReference type="Proteomes" id="UP000807115">
    <property type="component" value="Chromosome 10"/>
</dbReference>
<dbReference type="InterPro" id="IPR027443">
    <property type="entry name" value="IPNS-like_sf"/>
</dbReference>
<protein>
    <recommendedName>
        <fullName evidence="6">Fe2OG dioxygenase domain-containing protein</fullName>
    </recommendedName>
</protein>
<gene>
    <name evidence="7" type="ORF">BDA96_10G064500</name>
</gene>
<organism evidence="7 8">
    <name type="scientific">Sorghum bicolor</name>
    <name type="common">Sorghum</name>
    <name type="synonym">Sorghum vulgare</name>
    <dbReference type="NCBI Taxonomy" id="4558"/>
    <lineage>
        <taxon>Eukaryota</taxon>
        <taxon>Viridiplantae</taxon>
        <taxon>Streptophyta</taxon>
        <taxon>Embryophyta</taxon>
        <taxon>Tracheophyta</taxon>
        <taxon>Spermatophyta</taxon>
        <taxon>Magnoliopsida</taxon>
        <taxon>Liliopsida</taxon>
        <taxon>Poales</taxon>
        <taxon>Poaceae</taxon>
        <taxon>PACMAD clade</taxon>
        <taxon>Panicoideae</taxon>
        <taxon>Andropogonodae</taxon>
        <taxon>Andropogoneae</taxon>
        <taxon>Sorghinae</taxon>
        <taxon>Sorghum</taxon>
    </lineage>
</organism>
<dbReference type="Pfam" id="PF14226">
    <property type="entry name" value="DIOX_N"/>
    <property type="match status" value="1"/>
</dbReference>
<evidence type="ECO:0000256" key="5">
    <source>
        <dbReference type="RuleBase" id="RU003682"/>
    </source>
</evidence>
<dbReference type="AlphaFoldDB" id="A0A921Q143"/>
<evidence type="ECO:0000256" key="4">
    <source>
        <dbReference type="ARBA" id="ARBA00023004"/>
    </source>
</evidence>
<comment type="caution">
    <text evidence="7">The sequence shown here is derived from an EMBL/GenBank/DDBJ whole genome shotgun (WGS) entry which is preliminary data.</text>
</comment>
<keyword evidence="3 5" id="KW-0560">Oxidoreductase</keyword>
<evidence type="ECO:0000259" key="6">
    <source>
        <dbReference type="PROSITE" id="PS51471"/>
    </source>
</evidence>
<dbReference type="InterPro" id="IPR005123">
    <property type="entry name" value="Oxoglu/Fe-dep_dioxygenase_dom"/>
</dbReference>
<accession>A0A921Q143</accession>
<dbReference type="GO" id="GO:0051213">
    <property type="term" value="F:dioxygenase activity"/>
    <property type="evidence" value="ECO:0007669"/>
    <property type="project" value="UniProtKB-ARBA"/>
</dbReference>
<name>A0A921Q143_SORBI</name>
<evidence type="ECO:0000313" key="8">
    <source>
        <dbReference type="Proteomes" id="UP000807115"/>
    </source>
</evidence>
<reference evidence="7" key="2">
    <citation type="submission" date="2020-10" db="EMBL/GenBank/DDBJ databases">
        <authorList>
            <person name="Cooper E.A."/>
            <person name="Brenton Z.W."/>
            <person name="Flinn B.S."/>
            <person name="Jenkins J."/>
            <person name="Shu S."/>
            <person name="Flowers D."/>
            <person name="Luo F."/>
            <person name="Wang Y."/>
            <person name="Xia P."/>
            <person name="Barry K."/>
            <person name="Daum C."/>
            <person name="Lipzen A."/>
            <person name="Yoshinaga Y."/>
            <person name="Schmutz J."/>
            <person name="Saski C."/>
            <person name="Vermerris W."/>
            <person name="Kresovich S."/>
        </authorList>
    </citation>
    <scope>NUCLEOTIDE SEQUENCE</scope>
</reference>
<sequence length="307" mass="33285">MSITKVAVAVAANGGYDRPQELQAFDDTKAGVKGLREEVVAQVRAAAETAGFFQVVNHGVPGDAMAAMVAAVARRKMRRSWRDTIFLDMEPEPPQPEELPEALRGVMFEYVGAVRKLSAWLFELLSESLGLAGDRLAEMGCGESLKVYPPCPEPHLTLGNTKHTDPTFLTVLLQDAVGGLQVLLDHGAAGGGGKAWVNVPPVPGALIINIGDLLQASTSLYINGRFKSVEHRVLANQSVDTARVSVASFVDVGRSKRQYGPIEELTSPDGGNPPIYRSVTVEEFIAHFYRKGSEQSRPRLDYFKLVE</sequence>
<feature type="domain" description="Fe2OG dioxygenase" evidence="6">
    <location>
        <begin position="135"/>
        <end position="252"/>
    </location>
</feature>
<dbReference type="EMBL" id="CM027689">
    <property type="protein sequence ID" value="KAG0513016.1"/>
    <property type="molecule type" value="Genomic_DNA"/>
</dbReference>
<comment type="similarity">
    <text evidence="1 5">Belongs to the iron/ascorbate-dependent oxidoreductase family.</text>
</comment>
<dbReference type="GO" id="GO:0046872">
    <property type="term" value="F:metal ion binding"/>
    <property type="evidence" value="ECO:0007669"/>
    <property type="project" value="UniProtKB-KW"/>
</dbReference>
<dbReference type="Gene3D" id="2.60.120.330">
    <property type="entry name" value="B-lactam Antibiotic, Isopenicillin N Synthase, Chain"/>
    <property type="match status" value="1"/>
</dbReference>
<evidence type="ECO:0000256" key="3">
    <source>
        <dbReference type="ARBA" id="ARBA00023002"/>
    </source>
</evidence>
<dbReference type="PANTHER" id="PTHR10209">
    <property type="entry name" value="OXIDOREDUCTASE, 2OG-FE II OXYGENASE FAMILY PROTEIN"/>
    <property type="match status" value="1"/>
</dbReference>
<dbReference type="Pfam" id="PF03171">
    <property type="entry name" value="2OG-FeII_Oxy"/>
    <property type="match status" value="1"/>
</dbReference>
<reference evidence="7" key="1">
    <citation type="journal article" date="2019" name="BMC Genomics">
        <title>A new reference genome for Sorghum bicolor reveals high levels of sequence similarity between sweet and grain genotypes: implications for the genetics of sugar metabolism.</title>
        <authorList>
            <person name="Cooper E.A."/>
            <person name="Brenton Z.W."/>
            <person name="Flinn B.S."/>
            <person name="Jenkins J."/>
            <person name="Shu S."/>
            <person name="Flowers D."/>
            <person name="Luo F."/>
            <person name="Wang Y."/>
            <person name="Xia P."/>
            <person name="Barry K."/>
            <person name="Daum C."/>
            <person name="Lipzen A."/>
            <person name="Yoshinaga Y."/>
            <person name="Schmutz J."/>
            <person name="Saski C."/>
            <person name="Vermerris W."/>
            <person name="Kresovich S."/>
        </authorList>
    </citation>
    <scope>NUCLEOTIDE SEQUENCE</scope>
</reference>
<dbReference type="SUPFAM" id="SSF51197">
    <property type="entry name" value="Clavaminate synthase-like"/>
    <property type="match status" value="1"/>
</dbReference>
<evidence type="ECO:0000313" key="7">
    <source>
        <dbReference type="EMBL" id="KAG0513016.1"/>
    </source>
</evidence>